<evidence type="ECO:0000256" key="1">
    <source>
        <dbReference type="SAM" id="Phobius"/>
    </source>
</evidence>
<reference evidence="2 3" key="1">
    <citation type="submission" date="2015-01" db="EMBL/GenBank/DDBJ databases">
        <title>Evolution of Trichinella species and genotypes.</title>
        <authorList>
            <person name="Korhonen P.K."/>
            <person name="Edoardo P."/>
            <person name="Giuseppe L.R."/>
            <person name="Gasser R.B."/>
        </authorList>
    </citation>
    <scope>NUCLEOTIDE SEQUENCE [LARGE SCALE GENOMIC DNA]</scope>
    <source>
        <strain evidence="2">ISS13</strain>
    </source>
</reference>
<protein>
    <submittedName>
        <fullName evidence="2">Uncharacterized protein</fullName>
    </submittedName>
</protein>
<proteinExistence type="predicted"/>
<evidence type="ECO:0000313" key="2">
    <source>
        <dbReference type="EMBL" id="KRY75091.1"/>
    </source>
</evidence>
<keyword evidence="1" id="KW-0472">Membrane</keyword>
<gene>
    <name evidence="2" type="ORF">T4A_3255</name>
</gene>
<keyword evidence="1" id="KW-1133">Transmembrane helix</keyword>
<organism evidence="2 3">
    <name type="scientific">Trichinella pseudospiralis</name>
    <name type="common">Parasitic roundworm</name>
    <dbReference type="NCBI Taxonomy" id="6337"/>
    <lineage>
        <taxon>Eukaryota</taxon>
        <taxon>Metazoa</taxon>
        <taxon>Ecdysozoa</taxon>
        <taxon>Nematoda</taxon>
        <taxon>Enoplea</taxon>
        <taxon>Dorylaimia</taxon>
        <taxon>Trichinellida</taxon>
        <taxon>Trichinellidae</taxon>
        <taxon>Trichinella</taxon>
    </lineage>
</organism>
<dbReference type="EMBL" id="JYDR01000020">
    <property type="protein sequence ID" value="KRY75091.1"/>
    <property type="molecule type" value="Genomic_DNA"/>
</dbReference>
<keyword evidence="1" id="KW-0812">Transmembrane</keyword>
<name>A0A0V1EPS4_TRIPS</name>
<comment type="caution">
    <text evidence="2">The sequence shown here is derived from an EMBL/GenBank/DDBJ whole genome shotgun (WGS) entry which is preliminary data.</text>
</comment>
<evidence type="ECO:0000313" key="3">
    <source>
        <dbReference type="Proteomes" id="UP000054632"/>
    </source>
</evidence>
<sequence>MWRIIANELVAVRHLFLQQLSSPQQQCEYLNSYALSYIMPFKNKMASKLLYENILFRSSSFIIVLVGVSMSVVDILLFKFLHSASGYDIMLLADDIKVMSFVDWQQ</sequence>
<dbReference type="AlphaFoldDB" id="A0A0V1EPS4"/>
<accession>A0A0V1EPS4</accession>
<feature type="transmembrane region" description="Helical" evidence="1">
    <location>
        <begin position="54"/>
        <end position="78"/>
    </location>
</feature>
<dbReference type="Proteomes" id="UP000054632">
    <property type="component" value="Unassembled WGS sequence"/>
</dbReference>